<dbReference type="GO" id="GO:0003682">
    <property type="term" value="F:chromatin binding"/>
    <property type="evidence" value="ECO:0000318"/>
    <property type="project" value="GO_Central"/>
</dbReference>
<dbReference type="Pfam" id="PF16135">
    <property type="entry name" value="TDBD"/>
    <property type="match status" value="1"/>
</dbReference>
<dbReference type="GO" id="GO:0042393">
    <property type="term" value="F:histone binding"/>
    <property type="evidence" value="ECO:0000318"/>
    <property type="project" value="GO_Central"/>
</dbReference>
<protein>
    <submittedName>
        <fullName evidence="4">Uncharacterized protein LOC104599288</fullName>
    </submittedName>
</protein>
<dbReference type="FunCoup" id="A0A1U8A5B9">
    <property type="interactions" value="1881"/>
</dbReference>
<name>A0A1U8A5B9_NELNU</name>
<gene>
    <name evidence="4" type="primary">LOC104599288</name>
</gene>
<keyword evidence="2" id="KW-0539">Nucleus</keyword>
<reference evidence="4" key="1">
    <citation type="submission" date="2025-08" db="UniProtKB">
        <authorList>
            <consortium name="RefSeq"/>
        </authorList>
    </citation>
    <scope>IDENTIFICATION</scope>
</reference>
<comment type="subcellular location">
    <subcellularLocation>
        <location evidence="1">Nucleus</location>
    </subcellularLocation>
</comment>
<dbReference type="Proteomes" id="UP000189703">
    <property type="component" value="Unplaced"/>
</dbReference>
<dbReference type="GO" id="GO:0000977">
    <property type="term" value="F:RNA polymerase II transcription regulatory region sequence-specific DNA binding"/>
    <property type="evidence" value="ECO:0000318"/>
    <property type="project" value="GO_Central"/>
</dbReference>
<dbReference type="InterPro" id="IPR032308">
    <property type="entry name" value="TDBD"/>
</dbReference>
<dbReference type="OrthoDB" id="1863332at2759"/>
<dbReference type="OMA" id="TISMGHI"/>
<evidence type="ECO:0000313" key="4">
    <source>
        <dbReference type="RefSeq" id="XP_010260070.1"/>
    </source>
</evidence>
<dbReference type="AlphaFoldDB" id="A0A1U8A5B9"/>
<dbReference type="STRING" id="4432.A0A1U8A5B9"/>
<evidence type="ECO:0000256" key="2">
    <source>
        <dbReference type="ARBA" id="ARBA00023242"/>
    </source>
</evidence>
<evidence type="ECO:0000256" key="1">
    <source>
        <dbReference type="ARBA" id="ARBA00004123"/>
    </source>
</evidence>
<dbReference type="KEGG" id="nnu:104599288"/>
<keyword evidence="3" id="KW-1185">Reference proteome</keyword>
<dbReference type="SUPFAM" id="SSF56935">
    <property type="entry name" value="Porins"/>
    <property type="match status" value="1"/>
</dbReference>
<dbReference type="RefSeq" id="XP_010260070.1">
    <property type="nucleotide sequence ID" value="XM_010261768.2"/>
</dbReference>
<sequence>MSFQSKGLWMAKGPGCLNDGEISYDNSSRIEPKRAHQWFVDPTEPELFPNKKQAMDASNSKPISGISNVNFSPWENVSSFQSVSGQFSDRLFGSEPERTINFGVNNIPSVNTGHLNMGRKVFEDQFGNDPSVGLSISHTMEDPASCLSYGGIRKVKINQVKDSDNGISVSMGHIYNRGDNNMISMSQTYDKRDGNMMSMGHAYDKRDDNTISIGHTQAYDRRDDNTISMGHAYNKGDNNTISMSHTYNKGDENTISMSQTYNKADENTISMGHIYNKGDDSTMTMGHIFNKGDSNIISMGHPYNKGESTTISFTGFHLEPETNPSGRLISSYDLLMGQSSVQTSEPIGEKELVDASVDVLANNSQIASAGTEAVPKNKMELKMSKKVAPNNFPSNVKSLLSTGMLDGVPVKYISWSREKELRGVIKGSGYLCSCQTCNYSKVLNAYEFERHAGCKTKHPNNHIFFDNGKTIYGIVQELRSTPQNMLFDAIQTVTGSPINQKSFRVWKASFEAATRELQRIFGKDEAQQSQSEVF</sequence>
<evidence type="ECO:0000313" key="3">
    <source>
        <dbReference type="Proteomes" id="UP000189703"/>
    </source>
</evidence>
<accession>A0A1U8A5B9</accession>
<proteinExistence type="predicted"/>
<dbReference type="GO" id="GO:0005634">
    <property type="term" value="C:nucleus"/>
    <property type="evidence" value="ECO:0000318"/>
    <property type="project" value="GO_Central"/>
</dbReference>
<dbReference type="GO" id="GO:0045944">
    <property type="term" value="P:positive regulation of transcription by RNA polymerase II"/>
    <property type="evidence" value="ECO:0000318"/>
    <property type="project" value="GO_Central"/>
</dbReference>
<dbReference type="GeneID" id="104599288"/>
<dbReference type="eggNOG" id="ENOG502QTHK">
    <property type="taxonomic scope" value="Eukaryota"/>
</dbReference>
<dbReference type="PANTHER" id="PTHR47025">
    <property type="entry name" value="AUTOIMMUNE REGULATOR"/>
    <property type="match status" value="1"/>
</dbReference>
<dbReference type="PANTHER" id="PTHR47025:SF9">
    <property type="entry name" value="PROTEIN, PUTATIVE-RELATED"/>
    <property type="match status" value="1"/>
</dbReference>
<organism evidence="3 4">
    <name type="scientific">Nelumbo nucifera</name>
    <name type="common">Sacred lotus</name>
    <dbReference type="NCBI Taxonomy" id="4432"/>
    <lineage>
        <taxon>Eukaryota</taxon>
        <taxon>Viridiplantae</taxon>
        <taxon>Streptophyta</taxon>
        <taxon>Embryophyta</taxon>
        <taxon>Tracheophyta</taxon>
        <taxon>Spermatophyta</taxon>
        <taxon>Magnoliopsida</taxon>
        <taxon>Proteales</taxon>
        <taxon>Nelumbonaceae</taxon>
        <taxon>Nelumbo</taxon>
    </lineage>
</organism>